<evidence type="ECO:0000313" key="1">
    <source>
        <dbReference type="EMBL" id="KRM55042.1"/>
    </source>
</evidence>
<reference evidence="1 2" key="1">
    <citation type="journal article" date="2015" name="Genome Announc.">
        <title>Expanding the biotechnology potential of lactobacilli through comparative genomics of 213 strains and associated genera.</title>
        <authorList>
            <person name="Sun Z."/>
            <person name="Harris H.M."/>
            <person name="McCann A."/>
            <person name="Guo C."/>
            <person name="Argimon S."/>
            <person name="Zhang W."/>
            <person name="Yang X."/>
            <person name="Jeffery I.B."/>
            <person name="Cooney J.C."/>
            <person name="Kagawa T.F."/>
            <person name="Liu W."/>
            <person name="Song Y."/>
            <person name="Salvetti E."/>
            <person name="Wrobel A."/>
            <person name="Rasinkangas P."/>
            <person name="Parkhill J."/>
            <person name="Rea M.C."/>
            <person name="O'Sullivan O."/>
            <person name="Ritari J."/>
            <person name="Douillard F.P."/>
            <person name="Paul Ross R."/>
            <person name="Yang R."/>
            <person name="Briner A.E."/>
            <person name="Felis G.E."/>
            <person name="de Vos W.M."/>
            <person name="Barrangou R."/>
            <person name="Klaenhammer T.R."/>
            <person name="Caufield P.W."/>
            <person name="Cui Y."/>
            <person name="Zhang H."/>
            <person name="O'Toole P.W."/>
        </authorList>
    </citation>
    <scope>NUCLEOTIDE SEQUENCE [LARGE SCALE GENOMIC DNA]</scope>
    <source>
        <strain evidence="1 2">DSM 20505</strain>
    </source>
</reference>
<evidence type="ECO:0000313" key="2">
    <source>
        <dbReference type="Proteomes" id="UP000051679"/>
    </source>
</evidence>
<dbReference type="EMBL" id="AYYO01000037">
    <property type="protein sequence ID" value="KRM55042.1"/>
    <property type="molecule type" value="Genomic_DNA"/>
</dbReference>
<dbReference type="PATRIC" id="fig|1291052.5.peg.1789"/>
<protein>
    <submittedName>
        <fullName evidence="1">Uncharacterized protein</fullName>
    </submittedName>
</protein>
<proteinExistence type="predicted"/>
<keyword evidence="2" id="KW-1185">Reference proteome</keyword>
<organism evidence="1 2">
    <name type="scientific">Lacticaseibacillus sharpeae JCM 1186 = DSM 20505</name>
    <dbReference type="NCBI Taxonomy" id="1291052"/>
    <lineage>
        <taxon>Bacteria</taxon>
        <taxon>Bacillati</taxon>
        <taxon>Bacillota</taxon>
        <taxon>Bacilli</taxon>
        <taxon>Lactobacillales</taxon>
        <taxon>Lactobacillaceae</taxon>
        <taxon>Lacticaseibacillus</taxon>
    </lineage>
</organism>
<accession>A0A0R1ZL21</accession>
<name>A0A0R1ZL21_9LACO</name>
<dbReference type="AlphaFoldDB" id="A0A0R1ZL21"/>
<sequence>MHNKSGGNRMTRKHIYIDPLYYQPLTKLRGGMDPQALSSVNIPGFAGIEAAQTVTDFMTVILRQVHTGDVGDALLNLVTAHALTGVDNQMSVSAELVTVCTTLPKDSANLPILARNPQFLRMFVHNYGQKRLDALILGLILPQIVEFSCHFPRSCRWMNTDGQKSWCPEF</sequence>
<dbReference type="STRING" id="1291052.FC18_GL001750"/>
<dbReference type="Proteomes" id="UP000051679">
    <property type="component" value="Unassembled WGS sequence"/>
</dbReference>
<gene>
    <name evidence="1" type="ORF">FC18_GL001750</name>
</gene>
<comment type="caution">
    <text evidence="1">The sequence shown here is derived from an EMBL/GenBank/DDBJ whole genome shotgun (WGS) entry which is preliminary data.</text>
</comment>